<keyword evidence="4" id="KW-1185">Reference proteome</keyword>
<dbReference type="AlphaFoldDB" id="D3T255"/>
<reference evidence="2" key="4">
    <citation type="submission" date="2016-09" db="EMBL/GenBank/DDBJ databases">
        <authorList>
            <person name="Pfeiffer F."/>
        </authorList>
    </citation>
    <scope>NUCLEOTIDE SEQUENCE</scope>
    <source>
        <strain evidence="2">ATCC 43099</strain>
        <plasmid evidence="2">pNMAG02</plasmid>
    </source>
</reference>
<organism evidence="2 4">
    <name type="scientific">Natrialba magadii (strain ATCC 43099 / DSM 3394 / CCM 3739 / CIP 104546 / IAM 13178 / JCM 8861 / NBRC 102185 / NCIMB 2190 / MS3)</name>
    <name type="common">Natronobacterium magadii</name>
    <dbReference type="NCBI Taxonomy" id="547559"/>
    <lineage>
        <taxon>Archaea</taxon>
        <taxon>Methanobacteriati</taxon>
        <taxon>Methanobacteriota</taxon>
        <taxon>Stenosarchaea group</taxon>
        <taxon>Halobacteria</taxon>
        <taxon>Halobacteriales</taxon>
        <taxon>Natrialbaceae</taxon>
        <taxon>Natrialba</taxon>
    </lineage>
</organism>
<keyword evidence="2" id="KW-0614">Plasmid</keyword>
<dbReference type="CDD" id="cd00293">
    <property type="entry name" value="USP-like"/>
    <property type="match status" value="1"/>
</dbReference>
<evidence type="ECO:0000313" key="5">
    <source>
        <dbReference type="Proteomes" id="UP000011543"/>
    </source>
</evidence>
<evidence type="ECO:0000313" key="3">
    <source>
        <dbReference type="EMBL" id="ELY27143.1"/>
    </source>
</evidence>
<dbReference type="PATRIC" id="fig|547559.17.peg.2946"/>
<dbReference type="Gene3D" id="3.40.50.620">
    <property type="entry name" value="HUPs"/>
    <property type="match status" value="1"/>
</dbReference>
<dbReference type="InterPro" id="IPR014729">
    <property type="entry name" value="Rossmann-like_a/b/a_fold"/>
</dbReference>
<name>D3T255_NATMM</name>
<accession>D3T255</accession>
<dbReference type="Pfam" id="PF00582">
    <property type="entry name" value="Usp"/>
    <property type="match status" value="1"/>
</dbReference>
<evidence type="ECO:0000259" key="1">
    <source>
        <dbReference type="Pfam" id="PF00582"/>
    </source>
</evidence>
<evidence type="ECO:0000313" key="2">
    <source>
        <dbReference type="EMBL" id="ADD07664.1"/>
    </source>
</evidence>
<geneLocation type="plasmid" evidence="2 4">
    <name>pNMAG02</name>
</geneLocation>
<dbReference type="RefSeq" id="WP_004216202.1">
    <property type="nucleotide sequence ID" value="NC_013924.1"/>
</dbReference>
<dbReference type="EMBL" id="CP001934">
    <property type="protein sequence ID" value="ADD07664.1"/>
    <property type="molecule type" value="Genomic_DNA"/>
</dbReference>
<dbReference type="InterPro" id="IPR006016">
    <property type="entry name" value="UspA"/>
</dbReference>
<feature type="domain" description="UspA" evidence="1">
    <location>
        <begin position="2"/>
        <end position="64"/>
    </location>
</feature>
<gene>
    <name evidence="2" type="ordered locus">Nmag_4145</name>
    <name evidence="3" type="ORF">C500_14945</name>
</gene>
<dbReference type="Proteomes" id="UP000001879">
    <property type="component" value="Plasmid pNMAG02"/>
</dbReference>
<dbReference type="SUPFAM" id="SSF52402">
    <property type="entry name" value="Adenine nucleotide alpha hydrolases-like"/>
    <property type="match status" value="1"/>
</dbReference>
<dbReference type="EMBL" id="AOHS01000050">
    <property type="protein sequence ID" value="ELY27143.1"/>
    <property type="molecule type" value="Genomic_DNA"/>
</dbReference>
<dbReference type="PaxDb" id="547559-Nmag_4145"/>
<dbReference type="Proteomes" id="UP000011543">
    <property type="component" value="Unassembled WGS sequence"/>
</dbReference>
<evidence type="ECO:0000313" key="4">
    <source>
        <dbReference type="Proteomes" id="UP000001879"/>
    </source>
</evidence>
<dbReference type="KEGG" id="nmg:Nmag_4145"/>
<dbReference type="eggNOG" id="arCOG02053">
    <property type="taxonomic scope" value="Archaea"/>
</dbReference>
<protein>
    <recommendedName>
        <fullName evidence="1">UspA domain-containing protein</fullName>
    </recommendedName>
</protein>
<proteinExistence type="predicted"/>
<reference evidence="3 5" key="3">
    <citation type="journal article" date="2014" name="PLoS Genet.">
        <title>Phylogenetically driven sequencing of extremely halophilic archaea reveals strategies for static and dynamic osmo-response.</title>
        <authorList>
            <person name="Becker E.A."/>
            <person name="Seitzer P.M."/>
            <person name="Tritt A."/>
            <person name="Larsen D."/>
            <person name="Krusor M."/>
            <person name="Yao A.I."/>
            <person name="Wu D."/>
            <person name="Madern D."/>
            <person name="Eisen J.A."/>
            <person name="Darling A.E."/>
            <person name="Facciotti M.T."/>
        </authorList>
    </citation>
    <scope>NUCLEOTIDE SEQUENCE [LARGE SCALE GENOMIC DNA]</scope>
    <source>
        <strain evidence="5">ATCC 43099 / DSM 3394 / CCM 3739 / CIP 104546 / IAM 13178 / JCM 8861 / NBRC 102185 / NCIMB 2190 / MS3</strain>
        <strain evidence="3">MS-3</strain>
    </source>
</reference>
<dbReference type="OrthoDB" id="105697at2157"/>
<dbReference type="GeneID" id="8828879"/>
<dbReference type="HOGENOM" id="CLU_2534777_0_0_2"/>
<reference evidence="2 4" key="2">
    <citation type="journal article" date="2012" name="BMC Genomics">
        <title>A comparative genomics perspective on the genetic content of the alkaliphilic haloarchaeon Natrialba magadii ATCC 43099T.</title>
        <authorList>
            <person name="Siddaramappa S."/>
            <person name="Challacombe J.F."/>
            <person name="Decastro R.E."/>
            <person name="Pfeiffer F."/>
            <person name="Sastre D.E."/>
            <person name="Gimenez M.I."/>
            <person name="Paggi R.A."/>
            <person name="Detter J.C."/>
            <person name="Davenport K.W."/>
            <person name="Goodwin L.A."/>
            <person name="Kyrpides N."/>
            <person name="Tapia R."/>
            <person name="Pitluck S."/>
            <person name="Lucas S."/>
            <person name="Woyke T."/>
            <person name="Maupin-Furlow J.A."/>
        </authorList>
    </citation>
    <scope>NUCLEOTIDE SEQUENCE [LARGE SCALE GENOMIC DNA]</scope>
    <source>
        <strain evidence="2">ATCC 43099</strain>
        <strain evidence="4">ATCC 43099 / DSM 3394 / CCM 3739 / CIP 104546 / IAM 13178 / JCM 8861 / NBRC 102185 / NCIMB 2190 / MS3</strain>
    </source>
</reference>
<sequence>MPIDDSDPADAALEYAVTEFPDADVTALHVIDPYETSFSSWLGGEQFSERLEEEADVLLAAAIVTTATILHTDRRVIWRSGVQ</sequence>
<reference evidence="4" key="1">
    <citation type="submission" date="2010-02" db="EMBL/GenBank/DDBJ databases">
        <title>Complete sequence of plasmid 2 of Natrialba magadii ATCC 43099.</title>
        <authorList>
            <consortium name="US DOE Joint Genome Institute"/>
            <person name="Lucas S."/>
            <person name="Copeland A."/>
            <person name="Lapidus A."/>
            <person name="Cheng J.-F."/>
            <person name="Bruce D."/>
            <person name="Goodwin L."/>
            <person name="Pitluck S."/>
            <person name="Davenport K."/>
            <person name="Saunders E."/>
            <person name="Detter J.C."/>
            <person name="Han C."/>
            <person name="Tapia R."/>
            <person name="Land M."/>
            <person name="Hauser L."/>
            <person name="Kyrpides N."/>
            <person name="Mikhailova N."/>
            <person name="De Castro R.E."/>
            <person name="Maupin-Furlow J.A."/>
            <person name="Woyke T."/>
        </authorList>
    </citation>
    <scope>NUCLEOTIDE SEQUENCE [LARGE SCALE GENOMIC DNA]</scope>
    <source>
        <strain evidence="4">ATCC 43099 / DSM 3394 / CCM 3739 / CIP 104546 / IAM 13178 / JCM 8861 / NBRC 102185 / NCIMB 2190 / MS3</strain>
        <plasmid evidence="4">pNMAG02</plasmid>
    </source>
</reference>